<evidence type="ECO:0000256" key="6">
    <source>
        <dbReference type="ARBA" id="ARBA00023180"/>
    </source>
</evidence>
<feature type="transmembrane region" description="Helical" evidence="10">
    <location>
        <begin position="569"/>
        <end position="587"/>
    </location>
</feature>
<evidence type="ECO:0000256" key="1">
    <source>
        <dbReference type="ARBA" id="ARBA00004141"/>
    </source>
</evidence>
<keyword evidence="8" id="KW-0175">Coiled coil</keyword>
<keyword evidence="3 10" id="KW-0812">Transmembrane</keyword>
<feature type="transmembrane region" description="Helical" evidence="10">
    <location>
        <begin position="717"/>
        <end position="736"/>
    </location>
</feature>
<feature type="compositionally biased region" description="Low complexity" evidence="9">
    <location>
        <begin position="221"/>
        <end position="233"/>
    </location>
</feature>
<feature type="domain" description="Polycystin cation channel PKD1/PKD2" evidence="11">
    <location>
        <begin position="570"/>
        <end position="777"/>
    </location>
</feature>
<feature type="transmembrane region" description="Helical" evidence="10">
    <location>
        <begin position="599"/>
        <end position="624"/>
    </location>
</feature>
<dbReference type="PANTHER" id="PTHR10877">
    <property type="entry name" value="POLYCYSTIN FAMILY MEMBER"/>
    <property type="match status" value="1"/>
</dbReference>
<feature type="transmembrane region" description="Helical" evidence="10">
    <location>
        <begin position="649"/>
        <end position="669"/>
    </location>
</feature>
<evidence type="ECO:0000259" key="11">
    <source>
        <dbReference type="Pfam" id="PF08016"/>
    </source>
</evidence>
<gene>
    <name evidence="13" type="ORF">SteCoe_20273</name>
</gene>
<dbReference type="InterPro" id="IPR013122">
    <property type="entry name" value="PKD1_2_channel"/>
</dbReference>
<evidence type="ECO:0000256" key="3">
    <source>
        <dbReference type="ARBA" id="ARBA00022692"/>
    </source>
</evidence>
<feature type="disulfide bond" evidence="7">
    <location>
        <begin position="425"/>
        <end position="438"/>
    </location>
</feature>
<proteinExistence type="inferred from homology"/>
<dbReference type="Pfam" id="PF08016">
    <property type="entry name" value="PKD_channel"/>
    <property type="match status" value="1"/>
</dbReference>
<feature type="region of interest" description="Disordered" evidence="9">
    <location>
        <begin position="819"/>
        <end position="838"/>
    </location>
</feature>
<organism evidence="13 14">
    <name type="scientific">Stentor coeruleus</name>
    <dbReference type="NCBI Taxonomy" id="5963"/>
    <lineage>
        <taxon>Eukaryota</taxon>
        <taxon>Sar</taxon>
        <taxon>Alveolata</taxon>
        <taxon>Ciliophora</taxon>
        <taxon>Postciliodesmatophora</taxon>
        <taxon>Heterotrichea</taxon>
        <taxon>Heterotrichida</taxon>
        <taxon>Stentoridae</taxon>
        <taxon>Stentor</taxon>
    </lineage>
</organism>
<feature type="region of interest" description="Disordered" evidence="9">
    <location>
        <begin position="202"/>
        <end position="234"/>
    </location>
</feature>
<comment type="caution">
    <text evidence="13">The sequence shown here is derived from an EMBL/GenBank/DDBJ whole genome shotgun (WGS) entry which is preliminary data.</text>
</comment>
<comment type="subcellular location">
    <subcellularLocation>
        <location evidence="1">Membrane</location>
        <topology evidence="1">Multi-pass membrane protein</topology>
    </subcellularLocation>
</comment>
<name>A0A1R2BS63_9CILI</name>
<dbReference type="InterPro" id="IPR046791">
    <property type="entry name" value="Polycystin_dom"/>
</dbReference>
<dbReference type="InterPro" id="IPR003915">
    <property type="entry name" value="PKD_2"/>
</dbReference>
<evidence type="ECO:0000313" key="14">
    <source>
        <dbReference type="Proteomes" id="UP000187209"/>
    </source>
</evidence>
<accession>A0A1R2BS63</accession>
<dbReference type="PRINTS" id="PR01433">
    <property type="entry name" value="POLYCYSTIN2"/>
</dbReference>
<evidence type="ECO:0000256" key="8">
    <source>
        <dbReference type="SAM" id="Coils"/>
    </source>
</evidence>
<keyword evidence="14" id="KW-1185">Reference proteome</keyword>
<feature type="transmembrane region" description="Helical" evidence="10">
    <location>
        <begin position="748"/>
        <end position="773"/>
    </location>
</feature>
<feature type="transmembrane region" description="Helical" evidence="10">
    <location>
        <begin position="689"/>
        <end position="711"/>
    </location>
</feature>
<feature type="coiled-coil region" evidence="8">
    <location>
        <begin position="51"/>
        <end position="81"/>
    </location>
</feature>
<protein>
    <submittedName>
        <fullName evidence="13">Uncharacterized protein</fullName>
    </submittedName>
</protein>
<dbReference type="Proteomes" id="UP000187209">
    <property type="component" value="Unassembled WGS sequence"/>
</dbReference>
<reference evidence="13 14" key="1">
    <citation type="submission" date="2016-11" db="EMBL/GenBank/DDBJ databases">
        <title>The macronuclear genome of Stentor coeruleus: a giant cell with tiny introns.</title>
        <authorList>
            <person name="Slabodnick M."/>
            <person name="Ruby J.G."/>
            <person name="Reiff S.B."/>
            <person name="Swart E.C."/>
            <person name="Gosai S."/>
            <person name="Prabakaran S."/>
            <person name="Witkowska E."/>
            <person name="Larue G.E."/>
            <person name="Fisher S."/>
            <person name="Freeman R.M."/>
            <person name="Gunawardena J."/>
            <person name="Chu W."/>
            <person name="Stover N.A."/>
            <person name="Gregory B.D."/>
            <person name="Nowacki M."/>
            <person name="Derisi J."/>
            <person name="Roy S.W."/>
            <person name="Marshall W.F."/>
            <person name="Sood P."/>
        </authorList>
    </citation>
    <scope>NUCLEOTIDE SEQUENCE [LARGE SCALE GENOMIC DNA]</scope>
    <source>
        <strain evidence="13">WM001</strain>
    </source>
</reference>
<dbReference type="InterPro" id="IPR051223">
    <property type="entry name" value="Polycystin"/>
</dbReference>
<evidence type="ECO:0000259" key="12">
    <source>
        <dbReference type="Pfam" id="PF20519"/>
    </source>
</evidence>
<feature type="compositionally biased region" description="Acidic residues" evidence="9">
    <location>
        <begin position="823"/>
        <end position="838"/>
    </location>
</feature>
<evidence type="ECO:0000256" key="5">
    <source>
        <dbReference type="ARBA" id="ARBA00023136"/>
    </source>
</evidence>
<dbReference type="GO" id="GO:0005509">
    <property type="term" value="F:calcium ion binding"/>
    <property type="evidence" value="ECO:0007669"/>
    <property type="project" value="InterPro"/>
</dbReference>
<dbReference type="GO" id="GO:0016020">
    <property type="term" value="C:membrane"/>
    <property type="evidence" value="ECO:0007669"/>
    <property type="project" value="UniProtKB-SubCell"/>
</dbReference>
<dbReference type="OrthoDB" id="292773at2759"/>
<dbReference type="PANTHER" id="PTHR10877:SF183">
    <property type="entry name" value="AT14535P-RELATED"/>
    <property type="match status" value="1"/>
</dbReference>
<dbReference type="AlphaFoldDB" id="A0A1R2BS63"/>
<feature type="domain" description="Polycystin" evidence="12">
    <location>
        <begin position="384"/>
        <end position="546"/>
    </location>
</feature>
<sequence length="838" mass="97960">MSEKATKLKSEIESKKDELKKLKNYQNGIKADLFIIEEKLEQATERIAVRNNELNTRKRKLNELKKIAEGLKERNDSEQKDKGEVLDADIKAEKELKLKILKLISARPENNMDPSELFFFDGQKTEIKSNLVIHTVKIKLIQAPAHANKIQQNKIIPREATFRIDKGMKFDQLKKHACDHWMLNPTDYALYSLAFTPLEASQSNQSKNTDINEDKAKNNKPQGQTQPQAQTQPCETYFNKNNIYPEVWLIEKTSMLSAYVTKPEQYIDDPAANRSQGRSIKAQNLTKAQQELEKFKNTLEDYYHLKYYLPPVRENSDEAEVRRQHGRDTSCCAFLFLILLLATITYVITQRRNIEQEFWIREKVYRSLDPNRFYAIVDPTTAKDWINETISDAFFSGKSENAIYLFYDIVGPVVIRQVRSKEKSCLRSDLTINSTYKCYYFNTEGNEEYTETIGVGLDDWRIYYKDTGYKQKYTGEFGVYDTSGYLQEFSTDNMTSAEFRNTFSSMYSESWLASSTRAVFISANLYQPSYDLWVVVSIIIEISTNRLAFPKQLDVITVQPDLFGPTADIFKIIFSLYILYIYIGNILEIRDGRRNAKHAISFQGIMDLLLIVMVIFSVAISLWLNENTENILTEKKFIDFSALGNYYKLYHNINTMTLTLIIVRILLFFTLNKRVYILISTIQHSAKDVISFIIILALLVIAFSMIGQSLWGVHHHNYYSFIYSILNLLLISLGHGQFDKLIALHESWTILFIICYFLLLIFFLFSLFMAIYFDAYKITRLQEGYTDNATTWKKNDVLMWFVDWLPYAFKRKLFDKKEKKTDFEEDEEEKDEEEEKQE</sequence>
<evidence type="ECO:0000256" key="10">
    <source>
        <dbReference type="SAM" id="Phobius"/>
    </source>
</evidence>
<keyword evidence="5 10" id="KW-0472">Membrane</keyword>
<evidence type="ECO:0000313" key="13">
    <source>
        <dbReference type="EMBL" id="OMJ79653.1"/>
    </source>
</evidence>
<evidence type="ECO:0000256" key="7">
    <source>
        <dbReference type="PIRSR" id="PIRSR603915-2"/>
    </source>
</evidence>
<evidence type="ECO:0000256" key="2">
    <source>
        <dbReference type="ARBA" id="ARBA00007200"/>
    </source>
</evidence>
<evidence type="ECO:0000256" key="4">
    <source>
        <dbReference type="ARBA" id="ARBA00022989"/>
    </source>
</evidence>
<feature type="transmembrane region" description="Helical" evidence="10">
    <location>
        <begin position="333"/>
        <end position="349"/>
    </location>
</feature>
<dbReference type="Pfam" id="PF20519">
    <property type="entry name" value="Polycystin_dom"/>
    <property type="match status" value="1"/>
</dbReference>
<dbReference type="Gene3D" id="1.10.287.70">
    <property type="match status" value="1"/>
</dbReference>
<keyword evidence="6" id="KW-0325">Glycoprotein</keyword>
<keyword evidence="4 10" id="KW-1133">Transmembrane helix</keyword>
<comment type="similarity">
    <text evidence="2">Belongs to the polycystin family.</text>
</comment>
<evidence type="ECO:0000256" key="9">
    <source>
        <dbReference type="SAM" id="MobiDB-lite"/>
    </source>
</evidence>
<dbReference type="EMBL" id="MPUH01000460">
    <property type="protein sequence ID" value="OMJ79653.1"/>
    <property type="molecule type" value="Genomic_DNA"/>
</dbReference>